<evidence type="ECO:0000313" key="3">
    <source>
        <dbReference type="EMBL" id="MBK1854908.1"/>
    </source>
</evidence>
<dbReference type="PANTHER" id="PTHR43364">
    <property type="entry name" value="NADH-SPECIFIC METHYLGLYOXAL REDUCTASE-RELATED"/>
    <property type="match status" value="1"/>
</dbReference>
<dbReference type="InterPro" id="IPR023210">
    <property type="entry name" value="NADP_OxRdtase_dom"/>
</dbReference>
<comment type="caution">
    <text evidence="3">The sequence shown here is derived from an EMBL/GenBank/DDBJ whole genome shotgun (WGS) entry which is preliminary data.</text>
</comment>
<dbReference type="InterPro" id="IPR050523">
    <property type="entry name" value="AKR_Detox_Biosynth"/>
</dbReference>
<gene>
    <name evidence="3" type="ORF">JIN83_08045</name>
</gene>
<dbReference type="Pfam" id="PF00248">
    <property type="entry name" value="Aldo_ket_red"/>
    <property type="match status" value="1"/>
</dbReference>
<reference evidence="3" key="1">
    <citation type="submission" date="2021-01" db="EMBL/GenBank/DDBJ databases">
        <title>Modified the classification status of verrucomicrobia.</title>
        <authorList>
            <person name="Feng X."/>
        </authorList>
    </citation>
    <scope>NUCLEOTIDE SEQUENCE</scope>
    <source>
        <strain evidence="3">5K15</strain>
    </source>
</reference>
<sequence>MAHDRAMKQNRLGQSGIVVSEICMGTMTFGQQCDQALSNRIMDRSVDAGIDFFDAAEIYPVPPSKELAGLTETWVGEWMKGKDRDSLIIATKVAGAAHGWFNPPVRGGKAALDRHHIRKAVEGSLRRLQTDYIDLYQVHWPDHGMRCEDTLAALDELVEEGLVRAIGVSNETSYGLMKSLWTSDTHGLTRYDTIQNNFSINNRRFEDELAEVCRHENVSLLPYSPLAGGVLSGKYNDGKLPEGARFSDYLKNGQPRQKAMASRFVNDKSLETTARMIEIAKEADMDVVTLATAWSKQHDFVASTIVGASCEEQLDAIFAAADLTLDDEVMAAIDAVTKEILYPMH</sequence>
<dbReference type="PANTHER" id="PTHR43364:SF4">
    <property type="entry name" value="NAD(P)-LINKED OXIDOREDUCTASE SUPERFAMILY PROTEIN"/>
    <property type="match status" value="1"/>
</dbReference>
<dbReference type="CDD" id="cd19094">
    <property type="entry name" value="AKR_Tas-like"/>
    <property type="match status" value="1"/>
</dbReference>
<proteinExistence type="predicted"/>
<evidence type="ECO:0000256" key="1">
    <source>
        <dbReference type="ARBA" id="ARBA00023002"/>
    </source>
</evidence>
<dbReference type="GO" id="GO:0016491">
    <property type="term" value="F:oxidoreductase activity"/>
    <property type="evidence" value="ECO:0007669"/>
    <property type="project" value="UniProtKB-KW"/>
</dbReference>
<dbReference type="GO" id="GO:0005829">
    <property type="term" value="C:cytosol"/>
    <property type="evidence" value="ECO:0007669"/>
    <property type="project" value="TreeGrafter"/>
</dbReference>
<evidence type="ECO:0000259" key="2">
    <source>
        <dbReference type="Pfam" id="PF00248"/>
    </source>
</evidence>
<name>A0AAE2V9D0_9BACT</name>
<keyword evidence="4" id="KW-1185">Reference proteome</keyword>
<protein>
    <submittedName>
        <fullName evidence="3">Aldo/keto reductase</fullName>
    </submittedName>
</protein>
<dbReference type="AlphaFoldDB" id="A0AAE2V9D0"/>
<dbReference type="Proteomes" id="UP000634206">
    <property type="component" value="Unassembled WGS sequence"/>
</dbReference>
<dbReference type="InterPro" id="IPR036812">
    <property type="entry name" value="NAD(P)_OxRdtase_dom_sf"/>
</dbReference>
<dbReference type="EMBL" id="JAENIG010000004">
    <property type="protein sequence ID" value="MBK1854908.1"/>
    <property type="molecule type" value="Genomic_DNA"/>
</dbReference>
<dbReference type="SUPFAM" id="SSF51430">
    <property type="entry name" value="NAD(P)-linked oxidoreductase"/>
    <property type="match status" value="1"/>
</dbReference>
<accession>A0AAE2V9D0</accession>
<evidence type="ECO:0000313" key="4">
    <source>
        <dbReference type="Proteomes" id="UP000634206"/>
    </source>
</evidence>
<dbReference type="Gene3D" id="3.20.20.100">
    <property type="entry name" value="NADP-dependent oxidoreductase domain"/>
    <property type="match status" value="1"/>
</dbReference>
<organism evidence="3 4">
    <name type="scientific">Oceaniferula flava</name>
    <dbReference type="NCBI Taxonomy" id="2800421"/>
    <lineage>
        <taxon>Bacteria</taxon>
        <taxon>Pseudomonadati</taxon>
        <taxon>Verrucomicrobiota</taxon>
        <taxon>Verrucomicrobiia</taxon>
        <taxon>Verrucomicrobiales</taxon>
        <taxon>Verrucomicrobiaceae</taxon>
        <taxon>Oceaniferula</taxon>
    </lineage>
</organism>
<keyword evidence="1" id="KW-0560">Oxidoreductase</keyword>
<feature type="domain" description="NADP-dependent oxidoreductase" evidence="2">
    <location>
        <begin position="21"/>
        <end position="336"/>
    </location>
</feature>